<dbReference type="Gene3D" id="3.40.50.2000">
    <property type="entry name" value="Glycogen Phosphorylase B"/>
    <property type="match status" value="2"/>
</dbReference>
<accession>A0A165FJN3</accession>
<dbReference type="EMBL" id="LQQU01000013">
    <property type="protein sequence ID" value="KZE33484.1"/>
    <property type="molecule type" value="Genomic_DNA"/>
</dbReference>
<dbReference type="PANTHER" id="PTHR12526:SF635">
    <property type="entry name" value="GLYCOSYL TRANSFERASE GROUP 1"/>
    <property type="match status" value="1"/>
</dbReference>
<keyword evidence="4" id="KW-1185">Reference proteome</keyword>
<dbReference type="OrthoDB" id="9805661at2"/>
<protein>
    <recommendedName>
        <fullName evidence="5">Glycosyltransferase subfamily 4-like N-terminal domain-containing protein</fullName>
    </recommendedName>
</protein>
<organism evidence="3 4">
    <name type="scientific">Crenobacter luteus</name>
    <dbReference type="NCBI Taxonomy" id="1452487"/>
    <lineage>
        <taxon>Bacteria</taxon>
        <taxon>Pseudomonadati</taxon>
        <taxon>Pseudomonadota</taxon>
        <taxon>Betaproteobacteria</taxon>
        <taxon>Neisseriales</taxon>
        <taxon>Neisseriaceae</taxon>
        <taxon>Crenobacter</taxon>
    </lineage>
</organism>
<dbReference type="AlphaFoldDB" id="A0A165FJN3"/>
<evidence type="ECO:0008006" key="5">
    <source>
        <dbReference type="Google" id="ProtNLM"/>
    </source>
</evidence>
<evidence type="ECO:0000259" key="1">
    <source>
        <dbReference type="Pfam" id="PF00534"/>
    </source>
</evidence>
<comment type="caution">
    <text evidence="3">The sequence shown here is derived from an EMBL/GenBank/DDBJ whole genome shotgun (WGS) entry which is preliminary data.</text>
</comment>
<evidence type="ECO:0000259" key="2">
    <source>
        <dbReference type="Pfam" id="PF13439"/>
    </source>
</evidence>
<proteinExistence type="predicted"/>
<dbReference type="SUPFAM" id="SSF53756">
    <property type="entry name" value="UDP-Glycosyltransferase/glycogen phosphorylase"/>
    <property type="match status" value="1"/>
</dbReference>
<reference evidence="4" key="1">
    <citation type="submission" date="2016-01" db="EMBL/GenBank/DDBJ databases">
        <title>Draft genome of Chromobacterium sp. F49.</title>
        <authorList>
            <person name="Hong K.W."/>
        </authorList>
    </citation>
    <scope>NUCLEOTIDE SEQUENCE [LARGE SCALE GENOMIC DNA]</scope>
    <source>
        <strain evidence="4">CN10</strain>
    </source>
</reference>
<dbReference type="Pfam" id="PF00534">
    <property type="entry name" value="Glycos_transf_1"/>
    <property type="match status" value="1"/>
</dbReference>
<sequence>MTHLRLVHLIDLDKVGGVETMFADFVAAAAPAGFDVEHHLVADSPNIAARFLPVVRRCCKTVASPKRWGPFSLPRKPHWVRAHRRRHLIRAARPDLVLVWNQFTDFRLAVPAFDCPVVYYEHGMSWYNHSPRQLESFLPHVDGAIAVSNAAARMLALKHAVRFPVALCPNPIRPGLLPAEAAPRNLAPGRPLRLGVAARLVPLKAVGLVILALQTLAERGVKAELAIAGEGPERGVLEQLARDAGVADRVRWLGLVSDMGAFYRGIDLFVCPSMHETMPLVCLEAMAHGVPVIASRVDGFPEVVAHGVSGVCLAPTLSVDDYAALTGASTAFARRVYDPQADHLIETRLLDPAAIAEAVLTLAEDSATYQRFSAGAIARSKNGFQYPQYLDAFYGILARYLRG</sequence>
<feature type="domain" description="Glycosyltransferase subfamily 4-like N-terminal" evidence="2">
    <location>
        <begin position="15"/>
        <end position="172"/>
    </location>
</feature>
<gene>
    <name evidence="3" type="ORF">AVW16_08060</name>
</gene>
<dbReference type="InterPro" id="IPR028098">
    <property type="entry name" value="Glyco_trans_4-like_N"/>
</dbReference>
<feature type="domain" description="Glycosyl transferase family 1" evidence="1">
    <location>
        <begin position="185"/>
        <end position="324"/>
    </location>
</feature>
<dbReference type="GO" id="GO:0016757">
    <property type="term" value="F:glycosyltransferase activity"/>
    <property type="evidence" value="ECO:0007669"/>
    <property type="project" value="InterPro"/>
</dbReference>
<dbReference type="RefSeq" id="WP_066610812.1">
    <property type="nucleotide sequence ID" value="NZ_LQQU01000013.1"/>
</dbReference>
<dbReference type="CDD" id="cd03811">
    <property type="entry name" value="GT4_GT28_WabH-like"/>
    <property type="match status" value="1"/>
</dbReference>
<dbReference type="Proteomes" id="UP000076625">
    <property type="component" value="Unassembled WGS sequence"/>
</dbReference>
<dbReference type="STRING" id="1452487.AVW16_08060"/>
<evidence type="ECO:0000313" key="3">
    <source>
        <dbReference type="EMBL" id="KZE33484.1"/>
    </source>
</evidence>
<name>A0A165FJN3_9NEIS</name>
<dbReference type="Pfam" id="PF13439">
    <property type="entry name" value="Glyco_transf_4"/>
    <property type="match status" value="1"/>
</dbReference>
<dbReference type="InterPro" id="IPR001296">
    <property type="entry name" value="Glyco_trans_1"/>
</dbReference>
<evidence type="ECO:0000313" key="4">
    <source>
        <dbReference type="Proteomes" id="UP000076625"/>
    </source>
</evidence>
<dbReference type="PANTHER" id="PTHR12526">
    <property type="entry name" value="GLYCOSYLTRANSFERASE"/>
    <property type="match status" value="1"/>
</dbReference>